<feature type="region of interest" description="Disordered" evidence="1">
    <location>
        <begin position="30"/>
        <end position="67"/>
    </location>
</feature>
<accession>A0ABV7IUY2</accession>
<gene>
    <name evidence="3" type="ORF">ACFOD9_14050</name>
</gene>
<reference evidence="4" key="1">
    <citation type="journal article" date="2019" name="Int. J. Syst. Evol. Microbiol.">
        <title>The Global Catalogue of Microorganisms (GCM) 10K type strain sequencing project: providing services to taxonomists for standard genome sequencing and annotation.</title>
        <authorList>
            <consortium name="The Broad Institute Genomics Platform"/>
            <consortium name="The Broad Institute Genome Sequencing Center for Infectious Disease"/>
            <person name="Wu L."/>
            <person name="Ma J."/>
        </authorList>
    </citation>
    <scope>NUCLEOTIDE SEQUENCE [LARGE SCALE GENOMIC DNA]</scope>
    <source>
        <strain evidence="4">KCTC 42984</strain>
    </source>
</reference>
<dbReference type="InterPro" id="IPR031316">
    <property type="entry name" value="FlgM_C"/>
</dbReference>
<feature type="compositionally biased region" description="Low complexity" evidence="1">
    <location>
        <begin position="37"/>
        <end position="52"/>
    </location>
</feature>
<dbReference type="Proteomes" id="UP001595604">
    <property type="component" value="Unassembled WGS sequence"/>
</dbReference>
<keyword evidence="3" id="KW-0282">Flagellum</keyword>
<keyword evidence="4" id="KW-1185">Reference proteome</keyword>
<evidence type="ECO:0000259" key="2">
    <source>
        <dbReference type="Pfam" id="PF04316"/>
    </source>
</evidence>
<evidence type="ECO:0000256" key="1">
    <source>
        <dbReference type="SAM" id="MobiDB-lite"/>
    </source>
</evidence>
<keyword evidence="3" id="KW-0969">Cilium</keyword>
<keyword evidence="3" id="KW-0966">Cell projection</keyword>
<feature type="domain" description="Anti-sigma-28 factor FlgM C-terminal" evidence="2">
    <location>
        <begin position="65"/>
        <end position="97"/>
    </location>
</feature>
<dbReference type="InterPro" id="IPR035890">
    <property type="entry name" value="Anti-sigma-28_factor_FlgM_sf"/>
</dbReference>
<comment type="caution">
    <text evidence="3">The sequence shown here is derived from an EMBL/GenBank/DDBJ whole genome shotgun (WGS) entry which is preliminary data.</text>
</comment>
<protein>
    <submittedName>
        <fullName evidence="3">Flagellar biosynthesis anti-sigma factor FlgM</fullName>
    </submittedName>
</protein>
<evidence type="ECO:0000313" key="3">
    <source>
        <dbReference type="EMBL" id="MFC3175379.1"/>
    </source>
</evidence>
<dbReference type="Pfam" id="PF04316">
    <property type="entry name" value="FlgM"/>
    <property type="match status" value="1"/>
</dbReference>
<dbReference type="EMBL" id="JBHRTQ010000013">
    <property type="protein sequence ID" value="MFC3175379.1"/>
    <property type="molecule type" value="Genomic_DNA"/>
</dbReference>
<organism evidence="3 4">
    <name type="scientific">Novosphingobium bradum</name>
    <dbReference type="NCBI Taxonomy" id="1737444"/>
    <lineage>
        <taxon>Bacteria</taxon>
        <taxon>Pseudomonadati</taxon>
        <taxon>Pseudomonadota</taxon>
        <taxon>Alphaproteobacteria</taxon>
        <taxon>Sphingomonadales</taxon>
        <taxon>Sphingomonadaceae</taxon>
        <taxon>Novosphingobium</taxon>
    </lineage>
</organism>
<name>A0ABV7IUY2_9SPHN</name>
<dbReference type="SUPFAM" id="SSF101498">
    <property type="entry name" value="Anti-sigma factor FlgM"/>
    <property type="match status" value="1"/>
</dbReference>
<sequence>MPIDKSQSLSATGIAGLRATGLIDARTLRSASGVKDSPASSSPAGLAGATPAVTFQPSEALDPGQPPVDVERVAVIRKAIESGAYPVIPTKIADAMIAAGLLLRATA</sequence>
<dbReference type="RefSeq" id="WP_379510758.1">
    <property type="nucleotide sequence ID" value="NZ_JBHRTQ010000013.1"/>
</dbReference>
<evidence type="ECO:0000313" key="4">
    <source>
        <dbReference type="Proteomes" id="UP001595604"/>
    </source>
</evidence>
<proteinExistence type="predicted"/>